<evidence type="ECO:0000256" key="12">
    <source>
        <dbReference type="SAM" id="SignalP"/>
    </source>
</evidence>
<evidence type="ECO:0000313" key="14">
    <source>
        <dbReference type="EMBL" id="QBB72389.1"/>
    </source>
</evidence>
<evidence type="ECO:0000256" key="5">
    <source>
        <dbReference type="ARBA" id="ARBA00023002"/>
    </source>
</evidence>
<dbReference type="GO" id="GO:0034599">
    <property type="term" value="P:cellular response to oxidative stress"/>
    <property type="evidence" value="ECO:0007669"/>
    <property type="project" value="TreeGrafter"/>
</dbReference>
<dbReference type="Proteomes" id="UP000291562">
    <property type="component" value="Chromosome"/>
</dbReference>
<dbReference type="GO" id="GO:0008379">
    <property type="term" value="F:thioredoxin peroxidase activity"/>
    <property type="evidence" value="ECO:0007669"/>
    <property type="project" value="TreeGrafter"/>
</dbReference>
<dbReference type="Pfam" id="PF00578">
    <property type="entry name" value="AhpC-TSA"/>
    <property type="match status" value="1"/>
</dbReference>
<dbReference type="GO" id="GO:0045454">
    <property type="term" value="P:cell redox homeostasis"/>
    <property type="evidence" value="ECO:0007669"/>
    <property type="project" value="TreeGrafter"/>
</dbReference>
<evidence type="ECO:0000256" key="3">
    <source>
        <dbReference type="ARBA" id="ARBA00022559"/>
    </source>
</evidence>
<evidence type="ECO:0000256" key="7">
    <source>
        <dbReference type="ARBA" id="ARBA00023284"/>
    </source>
</evidence>
<keyword evidence="15" id="KW-1185">Reference proteome</keyword>
<protein>
    <recommendedName>
        <fullName evidence="2">thioredoxin-dependent peroxiredoxin</fullName>
        <ecNumber evidence="2">1.11.1.24</ecNumber>
    </recommendedName>
    <alternativeName>
        <fullName evidence="8">Thioredoxin peroxidase</fullName>
    </alternativeName>
    <alternativeName>
        <fullName evidence="10">Thioredoxin-dependent peroxiredoxin Bcp</fullName>
    </alternativeName>
</protein>
<keyword evidence="4" id="KW-0049">Antioxidant</keyword>
<feature type="chain" id="PRO_5019491109" description="thioredoxin-dependent peroxiredoxin" evidence="12">
    <location>
        <begin position="20"/>
        <end position="213"/>
    </location>
</feature>
<evidence type="ECO:0000256" key="1">
    <source>
        <dbReference type="ARBA" id="ARBA00003330"/>
    </source>
</evidence>
<dbReference type="Gene3D" id="3.40.30.10">
    <property type="entry name" value="Glutaredoxin"/>
    <property type="match status" value="1"/>
</dbReference>
<dbReference type="InterPro" id="IPR013766">
    <property type="entry name" value="Thioredoxin_domain"/>
</dbReference>
<dbReference type="InterPro" id="IPR036249">
    <property type="entry name" value="Thioredoxin-like_sf"/>
</dbReference>
<evidence type="ECO:0000256" key="6">
    <source>
        <dbReference type="ARBA" id="ARBA00023157"/>
    </source>
</evidence>
<evidence type="ECO:0000313" key="15">
    <source>
        <dbReference type="Proteomes" id="UP000291562"/>
    </source>
</evidence>
<comment type="catalytic activity">
    <reaction evidence="11">
        <text>a hydroperoxide + [thioredoxin]-dithiol = an alcohol + [thioredoxin]-disulfide + H2O</text>
        <dbReference type="Rhea" id="RHEA:62620"/>
        <dbReference type="Rhea" id="RHEA-COMP:10698"/>
        <dbReference type="Rhea" id="RHEA-COMP:10700"/>
        <dbReference type="ChEBI" id="CHEBI:15377"/>
        <dbReference type="ChEBI" id="CHEBI:29950"/>
        <dbReference type="ChEBI" id="CHEBI:30879"/>
        <dbReference type="ChEBI" id="CHEBI:35924"/>
        <dbReference type="ChEBI" id="CHEBI:50058"/>
        <dbReference type="EC" id="1.11.1.24"/>
    </reaction>
</comment>
<keyword evidence="12" id="KW-0732">Signal</keyword>
<dbReference type="InterPro" id="IPR000866">
    <property type="entry name" value="AhpC/TSA"/>
</dbReference>
<gene>
    <name evidence="14" type="ORF">ELE36_19560</name>
</gene>
<dbReference type="PROSITE" id="PS51352">
    <property type="entry name" value="THIOREDOXIN_2"/>
    <property type="match status" value="1"/>
</dbReference>
<dbReference type="PANTHER" id="PTHR42801:SF7">
    <property type="entry name" value="SLL1159 PROTEIN"/>
    <property type="match status" value="1"/>
</dbReference>
<reference evidence="14 15" key="1">
    <citation type="submission" date="2019-01" db="EMBL/GenBank/DDBJ databases">
        <title>Pseudolysobacter antarctica gen. nov., sp. nov., isolated from Fildes Peninsula, Antarctica.</title>
        <authorList>
            <person name="Wei Z."/>
            <person name="Peng F."/>
        </authorList>
    </citation>
    <scope>NUCLEOTIDE SEQUENCE [LARGE SCALE GENOMIC DNA]</scope>
    <source>
        <strain evidence="14 15">AQ6-296</strain>
    </source>
</reference>
<dbReference type="GO" id="GO:0005737">
    <property type="term" value="C:cytoplasm"/>
    <property type="evidence" value="ECO:0007669"/>
    <property type="project" value="TreeGrafter"/>
</dbReference>
<feature type="signal peptide" evidence="12">
    <location>
        <begin position="1"/>
        <end position="19"/>
    </location>
</feature>
<keyword evidence="3" id="KW-0575">Peroxidase</keyword>
<dbReference type="RefSeq" id="WP_129836306.1">
    <property type="nucleotide sequence ID" value="NZ_CP035704.1"/>
</dbReference>
<keyword evidence="5" id="KW-0560">Oxidoreductase</keyword>
<feature type="domain" description="Thioredoxin" evidence="13">
    <location>
        <begin position="32"/>
        <end position="205"/>
    </location>
</feature>
<keyword evidence="7" id="KW-0676">Redox-active center</keyword>
<evidence type="ECO:0000256" key="10">
    <source>
        <dbReference type="ARBA" id="ARBA00042639"/>
    </source>
</evidence>
<sequence>MFRLFAIACLILGASITQAAGIADSAETVTPVLIGTHVPDIKVRALDGNLQSLVGIAAGKPTVLVFYRGGWCPFCNLQLSQLNGIENKLSAMGYQIVALTPDPPEQIKKTLDKHGLKYAIYSDTDLAAIKAFGVGFRLPESTVEKYRGYGITLSHAPGETENVLPVPSVFVIDAEGVVQFVYVNPDYRIRLSSELLLTAAKTSLKVKALEPKK</sequence>
<dbReference type="EC" id="1.11.1.24" evidence="2"/>
<dbReference type="PANTHER" id="PTHR42801">
    <property type="entry name" value="THIOREDOXIN-DEPENDENT PEROXIDE REDUCTASE"/>
    <property type="match status" value="1"/>
</dbReference>
<evidence type="ECO:0000256" key="11">
    <source>
        <dbReference type="ARBA" id="ARBA00049091"/>
    </source>
</evidence>
<accession>A0A411HPG2</accession>
<organism evidence="14 15">
    <name type="scientific">Pseudolysobacter antarcticus</name>
    <dbReference type="NCBI Taxonomy" id="2511995"/>
    <lineage>
        <taxon>Bacteria</taxon>
        <taxon>Pseudomonadati</taxon>
        <taxon>Pseudomonadota</taxon>
        <taxon>Gammaproteobacteria</taxon>
        <taxon>Lysobacterales</taxon>
        <taxon>Rhodanobacteraceae</taxon>
        <taxon>Pseudolysobacter</taxon>
    </lineage>
</organism>
<evidence type="ECO:0000256" key="8">
    <source>
        <dbReference type="ARBA" id="ARBA00032824"/>
    </source>
</evidence>
<evidence type="ECO:0000259" key="13">
    <source>
        <dbReference type="PROSITE" id="PS51352"/>
    </source>
</evidence>
<name>A0A411HPG2_9GAMM</name>
<dbReference type="KEGG" id="xbc:ELE36_19560"/>
<proteinExistence type="inferred from homology"/>
<dbReference type="CDD" id="cd02970">
    <property type="entry name" value="PRX_like2"/>
    <property type="match status" value="1"/>
</dbReference>
<dbReference type="InterPro" id="IPR050924">
    <property type="entry name" value="Peroxiredoxin_BCP/PrxQ"/>
</dbReference>
<dbReference type="SUPFAM" id="SSF52833">
    <property type="entry name" value="Thioredoxin-like"/>
    <property type="match status" value="1"/>
</dbReference>
<dbReference type="OrthoDB" id="9809746at2"/>
<evidence type="ECO:0000256" key="2">
    <source>
        <dbReference type="ARBA" id="ARBA00013017"/>
    </source>
</evidence>
<evidence type="ECO:0000256" key="4">
    <source>
        <dbReference type="ARBA" id="ARBA00022862"/>
    </source>
</evidence>
<keyword evidence="6" id="KW-1015">Disulfide bond</keyword>
<evidence type="ECO:0000256" key="9">
    <source>
        <dbReference type="ARBA" id="ARBA00038489"/>
    </source>
</evidence>
<comment type="function">
    <text evidence="1">Thiol-specific peroxidase that catalyzes the reduction of hydrogen peroxide and organic hydroperoxides to water and alcohols, respectively. Plays a role in cell protection against oxidative stress by detoxifying peroxides and as sensor of hydrogen peroxide-mediated signaling events.</text>
</comment>
<dbReference type="AlphaFoldDB" id="A0A411HPG2"/>
<comment type="similarity">
    <text evidence="9">Belongs to the peroxiredoxin family. BCP/PrxQ subfamily.</text>
</comment>
<dbReference type="EMBL" id="CP035704">
    <property type="protein sequence ID" value="QBB72389.1"/>
    <property type="molecule type" value="Genomic_DNA"/>
</dbReference>